<protein>
    <recommendedName>
        <fullName evidence="5">Secreted protein</fullName>
    </recommendedName>
</protein>
<organism evidence="3 4">
    <name type="scientific">Daphnia magna</name>
    <dbReference type="NCBI Taxonomy" id="35525"/>
    <lineage>
        <taxon>Eukaryota</taxon>
        <taxon>Metazoa</taxon>
        <taxon>Ecdysozoa</taxon>
        <taxon>Arthropoda</taxon>
        <taxon>Crustacea</taxon>
        <taxon>Branchiopoda</taxon>
        <taxon>Diplostraca</taxon>
        <taxon>Cladocera</taxon>
        <taxon>Anomopoda</taxon>
        <taxon>Daphniidae</taxon>
        <taxon>Daphnia</taxon>
    </lineage>
</organism>
<gene>
    <name evidence="3" type="ORF">OUZ56_019635</name>
</gene>
<evidence type="ECO:0008006" key="5">
    <source>
        <dbReference type="Google" id="ProtNLM"/>
    </source>
</evidence>
<accession>A0ABQ9ZC52</accession>
<dbReference type="Proteomes" id="UP001234178">
    <property type="component" value="Unassembled WGS sequence"/>
</dbReference>
<evidence type="ECO:0000313" key="4">
    <source>
        <dbReference type="Proteomes" id="UP001234178"/>
    </source>
</evidence>
<feature type="chain" id="PRO_5047048063" description="Secreted protein" evidence="2">
    <location>
        <begin position="21"/>
        <end position="248"/>
    </location>
</feature>
<keyword evidence="2" id="KW-0732">Signal</keyword>
<feature type="region of interest" description="Disordered" evidence="1">
    <location>
        <begin position="42"/>
        <end position="75"/>
    </location>
</feature>
<evidence type="ECO:0000313" key="3">
    <source>
        <dbReference type="EMBL" id="KAK4010492.1"/>
    </source>
</evidence>
<feature type="compositionally biased region" description="Basic and acidic residues" evidence="1">
    <location>
        <begin position="42"/>
        <end position="69"/>
    </location>
</feature>
<keyword evidence="4" id="KW-1185">Reference proteome</keyword>
<proteinExistence type="predicted"/>
<feature type="signal peptide" evidence="2">
    <location>
        <begin position="1"/>
        <end position="20"/>
    </location>
</feature>
<evidence type="ECO:0000256" key="2">
    <source>
        <dbReference type="SAM" id="SignalP"/>
    </source>
</evidence>
<name>A0ABQ9ZC52_9CRUS</name>
<dbReference type="EMBL" id="JAOYFB010000003">
    <property type="protein sequence ID" value="KAK4010492.1"/>
    <property type="molecule type" value="Genomic_DNA"/>
</dbReference>
<evidence type="ECO:0000256" key="1">
    <source>
        <dbReference type="SAM" id="MobiDB-lite"/>
    </source>
</evidence>
<comment type="caution">
    <text evidence="3">The sequence shown here is derived from an EMBL/GenBank/DDBJ whole genome shotgun (WGS) entry which is preliminary data.</text>
</comment>
<reference evidence="3 4" key="1">
    <citation type="journal article" date="2023" name="Nucleic Acids Res.">
        <title>The hologenome of Daphnia magna reveals possible DNA methylation and microbiome-mediated evolution of the host genome.</title>
        <authorList>
            <person name="Chaturvedi A."/>
            <person name="Li X."/>
            <person name="Dhandapani V."/>
            <person name="Marshall H."/>
            <person name="Kissane S."/>
            <person name="Cuenca-Cambronero M."/>
            <person name="Asole G."/>
            <person name="Calvet F."/>
            <person name="Ruiz-Romero M."/>
            <person name="Marangio P."/>
            <person name="Guigo R."/>
            <person name="Rago D."/>
            <person name="Mirbahai L."/>
            <person name="Eastwood N."/>
            <person name="Colbourne J.K."/>
            <person name="Zhou J."/>
            <person name="Mallon E."/>
            <person name="Orsini L."/>
        </authorList>
    </citation>
    <scope>NUCLEOTIDE SEQUENCE [LARGE SCALE GENOMIC DNA]</scope>
    <source>
        <strain evidence="3">LRV0_1</strain>
    </source>
</reference>
<sequence>MIEGPFLFAILCGLASISWAEPTNYEAAAKYEMPAPTAAPYADKKEEYATKPEPKKEEYPMKKEYKKMEQPTQKYKRSIEDAEESGDGALKWRRVPGDALTESDPIWGFRYRPYPYFGYGYRPFGYGRYWDNDDQSTTNDVDDVDDAEEQAEPIKFCVGKFCVGSKRRDYARDPFKACYRTKSGRQICVGSDGQEMDPLRACYTSKSDPAEEFASVTTAKKWTRGGVVGGQQGDNYDAVEARPWIPYV</sequence>